<protein>
    <submittedName>
        <fullName evidence="2">Putative auto-transporter adhesin</fullName>
    </submittedName>
</protein>
<sequence>MKKMFLLIVALGAAFYAEGSSSDPAMRQAVADIRAAIDDFEQTAPGRQTLDELNAAAREEVVRLLNLSARQRKVFDPIYASYREALERAVRSVSDPVTVDDARQRTVLKERLSNIAAVAQVKRDYVDRFAEVLTAEQIRQLYNAEGQIGTSIKRAAGERRTEMPRVLSGSGRRVSQDWGAAGDYTAIETGAFFHVTVSPTARTITVTADDNVIDYLKLDRTGGRLAFSLLPRSGRTRRIENLSISVVVPVSASLREISVGSYAGFESATPLRVKNLSVSVSSYGSVKADIVDSGDSRLQVSSYGRFTGKVESAGAQLTVASYGTFEGPLSCVGTATVSVGSYGSFDGDIRAAQADLSVSSGGKFSGALRADAASVGVSSYARFSGPIDVSELKVSVSSSGVLQSAFAGRRCEASVASYGKLVFTGSAEVEAVSVQLSPQSSFSAPDLRVKRYDIRTSSYSKADVWCSESLRVDAAATSQVTYDGPCRLEAQTSTVRRR</sequence>
<feature type="domain" description="Putative auto-transporter adhesin head GIN" evidence="1">
    <location>
        <begin position="376"/>
        <end position="484"/>
    </location>
</feature>
<feature type="domain" description="Putative auto-transporter adhesin head GIN" evidence="1">
    <location>
        <begin position="184"/>
        <end position="362"/>
    </location>
</feature>
<accession>A0A8S5S2Z3</accession>
<dbReference type="Pfam" id="PF10988">
    <property type="entry name" value="DUF2807"/>
    <property type="match status" value="2"/>
</dbReference>
<reference evidence="2" key="1">
    <citation type="journal article" date="2021" name="Proc. Natl. Acad. Sci. U.S.A.">
        <title>A Catalog of Tens of Thousands of Viruses from Human Metagenomes Reveals Hidden Associations with Chronic Diseases.</title>
        <authorList>
            <person name="Tisza M.J."/>
            <person name="Buck C.B."/>
        </authorList>
    </citation>
    <scope>NUCLEOTIDE SEQUENCE</scope>
    <source>
        <strain evidence="2">CtBLh2</strain>
    </source>
</reference>
<dbReference type="EMBL" id="BK032514">
    <property type="protein sequence ID" value="DAF45313.1"/>
    <property type="molecule type" value="Genomic_DNA"/>
</dbReference>
<proteinExistence type="predicted"/>
<evidence type="ECO:0000313" key="2">
    <source>
        <dbReference type="EMBL" id="DAF45313.1"/>
    </source>
</evidence>
<evidence type="ECO:0000259" key="1">
    <source>
        <dbReference type="Pfam" id="PF10988"/>
    </source>
</evidence>
<dbReference type="Gene3D" id="2.160.20.120">
    <property type="match status" value="2"/>
</dbReference>
<dbReference type="InterPro" id="IPR021255">
    <property type="entry name" value="DUF2807"/>
</dbReference>
<name>A0A8S5S2Z3_9CAUD</name>
<organism evidence="2">
    <name type="scientific">Siphoviridae sp. ctBLh2</name>
    <dbReference type="NCBI Taxonomy" id="2827803"/>
    <lineage>
        <taxon>Viruses</taxon>
        <taxon>Duplodnaviria</taxon>
        <taxon>Heunggongvirae</taxon>
        <taxon>Uroviricota</taxon>
        <taxon>Caudoviricetes</taxon>
    </lineage>
</organism>